<dbReference type="EC" id="1.2.1.84" evidence="1"/>
<dbReference type="InterPro" id="IPR013120">
    <property type="entry name" value="FAR_NAD-bd"/>
</dbReference>
<protein>
    <recommendedName>
        <fullName evidence="1">Fatty acyl-CoA reductase</fullName>
        <ecNumber evidence="1">1.2.1.84</ecNumber>
    </recommendedName>
</protein>
<dbReference type="GO" id="GO:0005777">
    <property type="term" value="C:peroxisome"/>
    <property type="evidence" value="ECO:0007669"/>
    <property type="project" value="TreeGrafter"/>
</dbReference>
<feature type="domain" description="Thioester reductase (TE)" evidence="2">
    <location>
        <begin position="88"/>
        <end position="192"/>
    </location>
</feature>
<evidence type="ECO:0000259" key="2">
    <source>
        <dbReference type="Pfam" id="PF07993"/>
    </source>
</evidence>
<evidence type="ECO:0000313" key="4">
    <source>
        <dbReference type="Proteomes" id="UP000299102"/>
    </source>
</evidence>
<organism evidence="3 4">
    <name type="scientific">Eumeta variegata</name>
    <name type="common">Bagworm moth</name>
    <name type="synonym">Eumeta japonica</name>
    <dbReference type="NCBI Taxonomy" id="151549"/>
    <lineage>
        <taxon>Eukaryota</taxon>
        <taxon>Metazoa</taxon>
        <taxon>Ecdysozoa</taxon>
        <taxon>Arthropoda</taxon>
        <taxon>Hexapoda</taxon>
        <taxon>Insecta</taxon>
        <taxon>Pterygota</taxon>
        <taxon>Neoptera</taxon>
        <taxon>Endopterygota</taxon>
        <taxon>Lepidoptera</taxon>
        <taxon>Glossata</taxon>
        <taxon>Ditrysia</taxon>
        <taxon>Tineoidea</taxon>
        <taxon>Psychidae</taxon>
        <taxon>Oiketicinae</taxon>
        <taxon>Eumeta</taxon>
    </lineage>
</organism>
<dbReference type="Gene3D" id="3.40.50.720">
    <property type="entry name" value="NAD(P)-binding Rossmann-like Domain"/>
    <property type="match status" value="1"/>
</dbReference>
<dbReference type="OrthoDB" id="429813at2759"/>
<evidence type="ECO:0000313" key="3">
    <source>
        <dbReference type="EMBL" id="GBP83390.1"/>
    </source>
</evidence>
<keyword evidence="1" id="KW-0560">Oxidoreductase</keyword>
<dbReference type="GO" id="GO:0035336">
    <property type="term" value="P:long-chain fatty-acyl-CoA metabolic process"/>
    <property type="evidence" value="ECO:0007669"/>
    <property type="project" value="TreeGrafter"/>
</dbReference>
<dbReference type="GO" id="GO:0102965">
    <property type="term" value="F:alcohol-forming long-chain fatty acyl-CoA reductase activity"/>
    <property type="evidence" value="ECO:0007669"/>
    <property type="project" value="UniProtKB-EC"/>
</dbReference>
<comment type="similarity">
    <text evidence="1">Belongs to the fatty acyl-CoA reductase family.</text>
</comment>
<name>A0A4C1Z6S4_EUMVA</name>
<dbReference type="Pfam" id="PF07993">
    <property type="entry name" value="NAD_binding_4"/>
    <property type="match status" value="1"/>
</dbReference>
<gene>
    <name evidence="3" type="ORF">EVAR_63055_1</name>
</gene>
<keyword evidence="1" id="KW-0443">Lipid metabolism</keyword>
<comment type="catalytic activity">
    <reaction evidence="1">
        <text>a long-chain fatty acyl-CoA + 2 NADPH + 2 H(+) = a long-chain primary fatty alcohol + 2 NADP(+) + CoA</text>
        <dbReference type="Rhea" id="RHEA:52716"/>
        <dbReference type="ChEBI" id="CHEBI:15378"/>
        <dbReference type="ChEBI" id="CHEBI:57287"/>
        <dbReference type="ChEBI" id="CHEBI:57783"/>
        <dbReference type="ChEBI" id="CHEBI:58349"/>
        <dbReference type="ChEBI" id="CHEBI:77396"/>
        <dbReference type="ChEBI" id="CHEBI:83139"/>
        <dbReference type="EC" id="1.2.1.84"/>
    </reaction>
</comment>
<comment type="caution">
    <text evidence="3">The sequence shown here is derived from an EMBL/GenBank/DDBJ whole genome shotgun (WGS) entry which is preliminary data.</text>
</comment>
<sequence length="243" mass="26987">MEEALRLQASLLEQTRNLRKLEESGDSDILKFFAGKTVLVTGGTGFLGKQLIENSRLQAQVRSVTVRGDELLPVLFVCGPVAWSASARSCRDIDRIYLLLRPKKGKDVTQRLQEQLADPCYDTLREYDPNFGAKIVGIEGDTSELGLALSETNRKVLLNEVDIIFHGAATVRFDDHIKKAVLTNARGTREANDTRWCRRRVTCPMGDSLRDRLSTGVTGYRHGLGSFYIPGAEEAGWSRGAMV</sequence>
<proteinExistence type="inferred from homology"/>
<dbReference type="PANTHER" id="PTHR11011:SF116">
    <property type="entry name" value="FATTY ACYL-COA REDUCTASE CG5065-RELATED"/>
    <property type="match status" value="1"/>
</dbReference>
<accession>A0A4C1Z6S4</accession>
<keyword evidence="1" id="KW-0521">NADP</keyword>
<comment type="function">
    <text evidence="1">Catalyzes the reduction of fatty acyl-CoA to fatty alcohols.</text>
</comment>
<dbReference type="Proteomes" id="UP000299102">
    <property type="component" value="Unassembled WGS sequence"/>
</dbReference>
<dbReference type="EMBL" id="BGZK01001619">
    <property type="protein sequence ID" value="GBP83390.1"/>
    <property type="molecule type" value="Genomic_DNA"/>
</dbReference>
<dbReference type="GO" id="GO:0080019">
    <property type="term" value="F:alcohol-forming very long-chain fatty acyl-CoA reductase activity"/>
    <property type="evidence" value="ECO:0007669"/>
    <property type="project" value="InterPro"/>
</dbReference>
<dbReference type="InterPro" id="IPR026055">
    <property type="entry name" value="FAR"/>
</dbReference>
<reference evidence="3 4" key="1">
    <citation type="journal article" date="2019" name="Commun. Biol.">
        <title>The bagworm genome reveals a unique fibroin gene that provides high tensile strength.</title>
        <authorList>
            <person name="Kono N."/>
            <person name="Nakamura H."/>
            <person name="Ohtoshi R."/>
            <person name="Tomita M."/>
            <person name="Numata K."/>
            <person name="Arakawa K."/>
        </authorList>
    </citation>
    <scope>NUCLEOTIDE SEQUENCE [LARGE SCALE GENOMIC DNA]</scope>
</reference>
<keyword evidence="1" id="KW-0444">Lipid biosynthesis</keyword>
<dbReference type="InterPro" id="IPR036291">
    <property type="entry name" value="NAD(P)-bd_dom_sf"/>
</dbReference>
<dbReference type="SUPFAM" id="SSF51735">
    <property type="entry name" value="NAD(P)-binding Rossmann-fold domains"/>
    <property type="match status" value="1"/>
</dbReference>
<dbReference type="STRING" id="151549.A0A4C1Z6S4"/>
<keyword evidence="4" id="KW-1185">Reference proteome</keyword>
<dbReference type="PANTHER" id="PTHR11011">
    <property type="entry name" value="MALE STERILITY PROTEIN 2-RELATED"/>
    <property type="match status" value="1"/>
</dbReference>
<evidence type="ECO:0000256" key="1">
    <source>
        <dbReference type="RuleBase" id="RU363097"/>
    </source>
</evidence>
<dbReference type="AlphaFoldDB" id="A0A4C1Z6S4"/>